<keyword evidence="2" id="KW-0614">Plasmid</keyword>
<dbReference type="AlphaFoldDB" id="A0AAU8EVY8"/>
<organism evidence="2">
    <name type="scientific">Arthrobacter sp. K5</name>
    <dbReference type="NCBI Taxonomy" id="2839623"/>
    <lineage>
        <taxon>Bacteria</taxon>
        <taxon>Bacillati</taxon>
        <taxon>Actinomycetota</taxon>
        <taxon>Actinomycetes</taxon>
        <taxon>Micrococcales</taxon>
        <taxon>Micrococcaceae</taxon>
        <taxon>Arthrobacter</taxon>
    </lineage>
</organism>
<accession>A0AAU8EVY8</accession>
<name>A0AAU8EVY8_9MICC</name>
<dbReference type="RefSeq" id="WP_353713471.1">
    <property type="nucleotide sequence ID" value="NZ_CP159280.1"/>
</dbReference>
<sequence>MPKPPARTMRTASAITAAVLAASLNTATPALAQPTPTRTPTAVTAALTQTQQRQQIATLFNTVNATRAQNGFKPLKFGAAATAVLQDFVDHPGQDPAGPDSLEFSKRIRGHSGYEHYEAAPTTWWWEWNAFTIQSGMSVIGMVSGTDSMHAVGYKYVTPPAETFDTADEYFAYMDRTQVSGPAPTVSGDPVWGGTLNVAPGTWPEGTGFAYQWFYTNEYGYSWQVNNEDHAPANSIFISDVDMRRKLSVRVAATLPGYRDNVMFVDASDFIAVPGYVQGPATVATTGFAEPGGTLIANPGIWEAGTTLMYQWLNGSGYPLDGETGKTFTFPVDGGPATSTVSVRVTGSKVGKRDTSVTSPQTAVTDLNTTRPFVLVGNPFVDLRGGDAEVGEILNGYDNAWLTGTVLTRQWKRDGVAVAGATTDKYTLTAADIGHTITFVVTGSRPGYTARTVSSEPTTIIVARRPQVQNTAAPRLTGTGLAGKAISASSGTWTPGTKLAYQWFSVDGVTTAPITGATGTSYTPPAASHGRYVYLQITGTLGGYDPKQVRTANSPKISKNVVIAPYIVNKTWYAGDLITAGVWNSGARLTYQWKRNGVAIPGATAASYRLGLADLGKIITLTVAGSLAGYPTATASSTPTTRIAQRSIIMSARPTTSWGIGRTYPKVGQTVRIVSAGRWSTGAKSYYQWKLNGVPIKGATGTSYFVPSAAAGKFLTVTVTAKIPYWRDASTTTAPAPVLWR</sequence>
<feature type="signal peptide" evidence="1">
    <location>
        <begin position="1"/>
        <end position="32"/>
    </location>
</feature>
<geneLocation type="plasmid" evidence="2">
    <name>unnamed</name>
</geneLocation>
<dbReference type="Gene3D" id="2.60.40.2700">
    <property type="match status" value="5"/>
</dbReference>
<evidence type="ECO:0000256" key="1">
    <source>
        <dbReference type="SAM" id="SignalP"/>
    </source>
</evidence>
<reference evidence="2" key="1">
    <citation type="submission" date="2024-06" db="EMBL/GenBank/DDBJ databases">
        <title>Biodegradation of dimethachlon by Arthrobacter sp. K5: mechanistic insights and ecological implications.</title>
        <authorList>
            <person name="Hu S."/>
            <person name="Lu P."/>
        </authorList>
    </citation>
    <scope>NUCLEOTIDE SEQUENCE</scope>
    <source>
        <strain evidence="2">K5</strain>
        <plasmid evidence="2">unnamed</plasmid>
    </source>
</reference>
<keyword evidence="1" id="KW-0732">Signal</keyword>
<dbReference type="EMBL" id="CP159280">
    <property type="protein sequence ID" value="XCH13763.1"/>
    <property type="molecule type" value="Genomic_DNA"/>
</dbReference>
<proteinExistence type="predicted"/>
<gene>
    <name evidence="2" type="ORF">ABRP34_23215</name>
</gene>
<protein>
    <submittedName>
        <fullName evidence="2">Uncharacterized protein</fullName>
    </submittedName>
</protein>
<feature type="chain" id="PRO_5043537858" evidence="1">
    <location>
        <begin position="33"/>
        <end position="741"/>
    </location>
</feature>
<evidence type="ECO:0000313" key="2">
    <source>
        <dbReference type="EMBL" id="XCH13763.1"/>
    </source>
</evidence>